<accession>A0A084JEL9</accession>
<proteinExistence type="predicted"/>
<evidence type="ECO:0000313" key="6">
    <source>
        <dbReference type="Proteomes" id="UP000028525"/>
    </source>
</evidence>
<keyword evidence="3" id="KW-0411">Iron-sulfur</keyword>
<keyword evidence="1" id="KW-0479">Metal-binding</keyword>
<dbReference type="OrthoDB" id="9804603at2"/>
<sequence>MNKATKIARVGRECVACGCCVTNCPKGAIRIDSGVIALIDGEMCIGCGKCSRICPAAVITIADRRTAV</sequence>
<dbReference type="AlphaFoldDB" id="A0A084JEL9"/>
<evidence type="ECO:0000313" key="5">
    <source>
        <dbReference type="EMBL" id="KEZ87403.1"/>
    </source>
</evidence>
<evidence type="ECO:0000259" key="4">
    <source>
        <dbReference type="PROSITE" id="PS51379"/>
    </source>
</evidence>
<dbReference type="GO" id="GO:0046872">
    <property type="term" value="F:metal ion binding"/>
    <property type="evidence" value="ECO:0007669"/>
    <property type="project" value="UniProtKB-KW"/>
</dbReference>
<dbReference type="SUPFAM" id="SSF54862">
    <property type="entry name" value="4Fe-4S ferredoxins"/>
    <property type="match status" value="1"/>
</dbReference>
<gene>
    <name evidence="5" type="ORF">IO98_21275</name>
</gene>
<protein>
    <submittedName>
        <fullName evidence="5">Ferredoxin</fullName>
    </submittedName>
</protein>
<dbReference type="RefSeq" id="WP_038284280.1">
    <property type="nucleotide sequence ID" value="NZ_JPME01000035.1"/>
</dbReference>
<dbReference type="PROSITE" id="PS00198">
    <property type="entry name" value="4FE4S_FER_1"/>
    <property type="match status" value="2"/>
</dbReference>
<feature type="domain" description="4Fe-4S ferredoxin-type" evidence="4">
    <location>
        <begin position="35"/>
        <end position="64"/>
    </location>
</feature>
<dbReference type="EMBL" id="JPME01000035">
    <property type="protein sequence ID" value="KEZ87403.1"/>
    <property type="molecule type" value="Genomic_DNA"/>
</dbReference>
<dbReference type="InterPro" id="IPR017896">
    <property type="entry name" value="4Fe4S_Fe-S-bd"/>
</dbReference>
<dbReference type="Proteomes" id="UP000028525">
    <property type="component" value="Unassembled WGS sequence"/>
</dbReference>
<evidence type="ECO:0000256" key="3">
    <source>
        <dbReference type="ARBA" id="ARBA00023014"/>
    </source>
</evidence>
<organism evidence="5 6">
    <name type="scientific">Lacrimispora celerecrescens</name>
    <dbReference type="NCBI Taxonomy" id="29354"/>
    <lineage>
        <taxon>Bacteria</taxon>
        <taxon>Bacillati</taxon>
        <taxon>Bacillota</taxon>
        <taxon>Clostridia</taxon>
        <taxon>Lachnospirales</taxon>
        <taxon>Lachnospiraceae</taxon>
        <taxon>Lacrimispora</taxon>
    </lineage>
</organism>
<feature type="domain" description="4Fe-4S ferredoxin-type" evidence="4">
    <location>
        <begin position="3"/>
        <end position="34"/>
    </location>
</feature>
<dbReference type="PROSITE" id="PS51379">
    <property type="entry name" value="4FE4S_FER_2"/>
    <property type="match status" value="2"/>
</dbReference>
<keyword evidence="2" id="KW-0408">Iron</keyword>
<dbReference type="Gene3D" id="3.30.70.20">
    <property type="match status" value="1"/>
</dbReference>
<comment type="caution">
    <text evidence="5">The sequence shown here is derived from an EMBL/GenBank/DDBJ whole genome shotgun (WGS) entry which is preliminary data.</text>
</comment>
<evidence type="ECO:0000256" key="1">
    <source>
        <dbReference type="ARBA" id="ARBA00022723"/>
    </source>
</evidence>
<name>A0A084JEL9_9FIRM</name>
<reference evidence="5 6" key="1">
    <citation type="submission" date="2014-07" db="EMBL/GenBank/DDBJ databases">
        <title>Draft genome of Clostridium celerecrescens 152B isolated from sediments associated with methane hydrate from Krishna Godavari basin.</title>
        <authorList>
            <person name="Honkalas V.S."/>
            <person name="Dabir A.P."/>
            <person name="Arora P."/>
            <person name="Dhakephalkar P.K."/>
        </authorList>
    </citation>
    <scope>NUCLEOTIDE SEQUENCE [LARGE SCALE GENOMIC DNA]</scope>
    <source>
        <strain evidence="5 6">152B</strain>
    </source>
</reference>
<dbReference type="STRING" id="29354.IO98_21275"/>
<evidence type="ECO:0000256" key="2">
    <source>
        <dbReference type="ARBA" id="ARBA00023004"/>
    </source>
</evidence>
<dbReference type="Pfam" id="PF13187">
    <property type="entry name" value="Fer4_9"/>
    <property type="match status" value="1"/>
</dbReference>
<dbReference type="GO" id="GO:0051536">
    <property type="term" value="F:iron-sulfur cluster binding"/>
    <property type="evidence" value="ECO:0007669"/>
    <property type="project" value="UniProtKB-KW"/>
</dbReference>
<keyword evidence="6" id="KW-1185">Reference proteome</keyword>
<dbReference type="InterPro" id="IPR017900">
    <property type="entry name" value="4Fe4S_Fe_S_CS"/>
</dbReference>